<name>A0A074ZIC1_OPIVI</name>
<dbReference type="KEGG" id="ovi:T265_07006"/>
<dbReference type="UniPathway" id="UPA00094"/>
<evidence type="ECO:0000256" key="6">
    <source>
        <dbReference type="ARBA" id="ARBA00022692"/>
    </source>
</evidence>
<keyword evidence="6 13" id="KW-0812">Transmembrane</keyword>
<evidence type="ECO:0000256" key="1">
    <source>
        <dbReference type="ARBA" id="ARBA00004141"/>
    </source>
</evidence>
<evidence type="ECO:0000256" key="8">
    <source>
        <dbReference type="ARBA" id="ARBA00022989"/>
    </source>
</evidence>
<keyword evidence="10 13" id="KW-0472">Membrane</keyword>
<reference evidence="14 15" key="1">
    <citation type="submission" date="2013-11" db="EMBL/GenBank/DDBJ databases">
        <title>Opisthorchis viverrini - life in the bile duct.</title>
        <authorList>
            <person name="Young N.D."/>
            <person name="Nagarajan N."/>
            <person name="Lin S.J."/>
            <person name="Korhonen P.K."/>
            <person name="Jex A.R."/>
            <person name="Hall R.S."/>
            <person name="Safavi-Hemami H."/>
            <person name="Kaewkong W."/>
            <person name="Bertrand D."/>
            <person name="Gao S."/>
            <person name="Seet Q."/>
            <person name="Wongkham S."/>
            <person name="Teh B.T."/>
            <person name="Wongkham C."/>
            <person name="Intapan P.M."/>
            <person name="Maleewong W."/>
            <person name="Yang X."/>
            <person name="Hu M."/>
            <person name="Wang Z."/>
            <person name="Hofmann A."/>
            <person name="Sternberg P.W."/>
            <person name="Tan P."/>
            <person name="Wang J."/>
            <person name="Gasser R.B."/>
        </authorList>
    </citation>
    <scope>NUCLEOTIDE SEQUENCE [LARGE SCALE GENOMIC DNA]</scope>
</reference>
<evidence type="ECO:0000256" key="7">
    <source>
        <dbReference type="ARBA" id="ARBA00022832"/>
    </source>
</evidence>
<evidence type="ECO:0000256" key="2">
    <source>
        <dbReference type="ARBA" id="ARBA00005194"/>
    </source>
</evidence>
<keyword evidence="12" id="KW-0456">Lyase</keyword>
<comment type="pathway">
    <text evidence="2">Lipid metabolism; fatty acid biosynthesis.</text>
</comment>
<gene>
    <name evidence="14" type="ORF">T265_07006</name>
</gene>
<dbReference type="STRING" id="6198.A0A074ZIC1"/>
<feature type="transmembrane region" description="Helical" evidence="13">
    <location>
        <begin position="72"/>
        <end position="90"/>
    </location>
</feature>
<dbReference type="CTD" id="20321185"/>
<keyword evidence="8 13" id="KW-1133">Transmembrane helix</keyword>
<dbReference type="GO" id="GO:0102158">
    <property type="term" value="F:very-long-chain (3R)-3-hydroxyacyl-CoA dehydratase activity"/>
    <property type="evidence" value="ECO:0007669"/>
    <property type="project" value="UniProtKB-EC"/>
</dbReference>
<dbReference type="EMBL" id="KL596773">
    <property type="protein sequence ID" value="KER25547.1"/>
    <property type="molecule type" value="Genomic_DNA"/>
</dbReference>
<proteinExistence type="inferred from homology"/>
<keyword evidence="5" id="KW-0444">Lipid biosynthesis</keyword>
<protein>
    <recommendedName>
        <fullName evidence="4">very-long-chain (3R)-3-hydroxyacyl-CoA dehydratase</fullName>
        <ecNumber evidence="4">4.2.1.134</ecNumber>
    </recommendedName>
</protein>
<dbReference type="AlphaFoldDB" id="A0A074ZIC1"/>
<comment type="subcellular location">
    <subcellularLocation>
        <location evidence="1">Membrane</location>
        <topology evidence="1">Multi-pass membrane protein</topology>
    </subcellularLocation>
</comment>
<dbReference type="Proteomes" id="UP000054324">
    <property type="component" value="Unassembled WGS sequence"/>
</dbReference>
<evidence type="ECO:0000256" key="4">
    <source>
        <dbReference type="ARBA" id="ARBA00013122"/>
    </source>
</evidence>
<evidence type="ECO:0000313" key="14">
    <source>
        <dbReference type="EMBL" id="KER25547.1"/>
    </source>
</evidence>
<dbReference type="OrthoDB" id="2157530at2759"/>
<evidence type="ECO:0000256" key="10">
    <source>
        <dbReference type="ARBA" id="ARBA00023136"/>
    </source>
</evidence>
<dbReference type="RefSeq" id="XP_009170691.1">
    <property type="nucleotide sequence ID" value="XM_009172427.1"/>
</dbReference>
<dbReference type="GO" id="GO:0006633">
    <property type="term" value="P:fatty acid biosynthetic process"/>
    <property type="evidence" value="ECO:0007669"/>
    <property type="project" value="UniProtKB-UniPathway"/>
</dbReference>
<evidence type="ECO:0000313" key="15">
    <source>
        <dbReference type="Proteomes" id="UP000054324"/>
    </source>
</evidence>
<dbReference type="Pfam" id="PF04387">
    <property type="entry name" value="PTPLA"/>
    <property type="match status" value="1"/>
</dbReference>
<organism evidence="14 15">
    <name type="scientific">Opisthorchis viverrini</name>
    <name type="common">Southeast Asian liver fluke</name>
    <dbReference type="NCBI Taxonomy" id="6198"/>
    <lineage>
        <taxon>Eukaryota</taxon>
        <taxon>Metazoa</taxon>
        <taxon>Spiralia</taxon>
        <taxon>Lophotrochozoa</taxon>
        <taxon>Platyhelminthes</taxon>
        <taxon>Trematoda</taxon>
        <taxon>Digenea</taxon>
        <taxon>Opisthorchiida</taxon>
        <taxon>Opisthorchiata</taxon>
        <taxon>Opisthorchiidae</taxon>
        <taxon>Opisthorchis</taxon>
    </lineage>
</organism>
<dbReference type="EC" id="4.2.1.134" evidence="4"/>
<keyword evidence="9" id="KW-0443">Lipid metabolism</keyword>
<dbReference type="InterPro" id="IPR007482">
    <property type="entry name" value="Tyr_Pase-like_PTPLA"/>
</dbReference>
<evidence type="ECO:0000256" key="11">
    <source>
        <dbReference type="ARBA" id="ARBA00023160"/>
    </source>
</evidence>
<evidence type="ECO:0000256" key="5">
    <source>
        <dbReference type="ARBA" id="ARBA00022516"/>
    </source>
</evidence>
<sequence length="320" mass="36419">MFCSVYNRAQLGSRSPHPGRRVAPTAPKPFVLSFMPLCQLKGKLIVRALPWLAKSRRFSYSMPNALNMAFDFPLFLHTYLVGMTAVFYFLMRYMYGQRRRVLGPRPRVGADQMGFFSYIPFLRSMVGSKSSASPKPRFSTGSESGTDNSRVIEVYESTSRMPSIGTAEKCRSHSPLAVVVNDGRTTISLKAEHSAFVFTLNSLDRRWVLHSLVDIKRRFTGLRNQQSNDATDIWYSKDLFCLVVSPQPARCRPLVCMKQAQLKPTWIIVFLYPPSVHSCHATRRKHEDEETARLSKPRQGKSRCIGRVRTTDLPVGKFEL</sequence>
<keyword evidence="15" id="KW-1185">Reference proteome</keyword>
<keyword evidence="11" id="KW-0275">Fatty acid biosynthesis</keyword>
<keyword evidence="7" id="KW-0276">Fatty acid metabolism</keyword>
<evidence type="ECO:0000256" key="13">
    <source>
        <dbReference type="SAM" id="Phobius"/>
    </source>
</evidence>
<accession>A0A074ZIC1</accession>
<comment type="similarity">
    <text evidence="3">Belongs to the very long-chain fatty acids dehydratase HACD family.</text>
</comment>
<dbReference type="GeneID" id="20321185"/>
<dbReference type="GO" id="GO:0016020">
    <property type="term" value="C:membrane"/>
    <property type="evidence" value="ECO:0007669"/>
    <property type="project" value="UniProtKB-SubCell"/>
</dbReference>
<evidence type="ECO:0000256" key="12">
    <source>
        <dbReference type="ARBA" id="ARBA00023239"/>
    </source>
</evidence>
<evidence type="ECO:0000256" key="9">
    <source>
        <dbReference type="ARBA" id="ARBA00023098"/>
    </source>
</evidence>
<evidence type="ECO:0000256" key="3">
    <source>
        <dbReference type="ARBA" id="ARBA00007811"/>
    </source>
</evidence>